<organism evidence="2 3">
    <name type="scientific">Leyella stercorea DSM 18206</name>
    <dbReference type="NCBI Taxonomy" id="1002367"/>
    <lineage>
        <taxon>Bacteria</taxon>
        <taxon>Pseudomonadati</taxon>
        <taxon>Bacteroidota</taxon>
        <taxon>Bacteroidia</taxon>
        <taxon>Bacteroidales</taxon>
        <taxon>Prevotellaceae</taxon>
        <taxon>Leyella</taxon>
    </lineage>
</organism>
<dbReference type="EMBL" id="AFZZ01000189">
    <property type="protein sequence ID" value="EHJ38070.1"/>
    <property type="molecule type" value="Genomic_DNA"/>
</dbReference>
<reference evidence="2 3" key="1">
    <citation type="submission" date="2011-08" db="EMBL/GenBank/DDBJ databases">
        <authorList>
            <person name="Weinstock G."/>
            <person name="Sodergren E."/>
            <person name="Clifton S."/>
            <person name="Fulton L."/>
            <person name="Fulton B."/>
            <person name="Courtney L."/>
            <person name="Fronick C."/>
            <person name="Harrison M."/>
            <person name="Strong C."/>
            <person name="Farmer C."/>
            <person name="Delahaunty K."/>
            <person name="Markovic C."/>
            <person name="Hall O."/>
            <person name="Minx P."/>
            <person name="Tomlinson C."/>
            <person name="Mitreva M."/>
            <person name="Hou S."/>
            <person name="Chen J."/>
            <person name="Wollam A."/>
            <person name="Pepin K.H."/>
            <person name="Johnson M."/>
            <person name="Bhonagiri V."/>
            <person name="Zhang X."/>
            <person name="Suruliraj S."/>
            <person name="Warren W."/>
            <person name="Chinwalla A."/>
            <person name="Mardis E.R."/>
            <person name="Wilson R.K."/>
        </authorList>
    </citation>
    <scope>NUCLEOTIDE SEQUENCE [LARGE SCALE GENOMIC DNA]</scope>
    <source>
        <strain evidence="2 3">DSM 18206</strain>
    </source>
</reference>
<feature type="domain" description="Helix-turn-helix" evidence="1">
    <location>
        <begin position="31"/>
        <end position="71"/>
    </location>
</feature>
<gene>
    <name evidence="2" type="ORF">HMPREF0673_02224</name>
</gene>
<sequence length="79" mass="9072">MEKRTVGRPKSPRISDDDLKKIVIDQEETVMSVAALAKELGISTQAVRKRIERKLIPAHKKGRLWYILKSEYINAIRAL</sequence>
<accession>G6B007</accession>
<dbReference type="InterPro" id="IPR041657">
    <property type="entry name" value="HTH_17"/>
</dbReference>
<dbReference type="Pfam" id="PF12728">
    <property type="entry name" value="HTH_17"/>
    <property type="match status" value="1"/>
</dbReference>
<evidence type="ECO:0000313" key="2">
    <source>
        <dbReference type="EMBL" id="EHJ38070.1"/>
    </source>
</evidence>
<dbReference type="RefSeq" id="WP_007901578.1">
    <property type="nucleotide sequence ID" value="NZ_JH379449.1"/>
</dbReference>
<dbReference type="Proteomes" id="UP000004407">
    <property type="component" value="Unassembled WGS sequence"/>
</dbReference>
<name>G6B007_9BACT</name>
<dbReference type="PATRIC" id="fig|1002367.3.peg.1795"/>
<proteinExistence type="predicted"/>
<comment type="caution">
    <text evidence="2">The sequence shown here is derived from an EMBL/GenBank/DDBJ whole genome shotgun (WGS) entry which is preliminary data.</text>
</comment>
<protein>
    <submittedName>
        <fullName evidence="2">HTH-type transcriptional regulator LysM domain protein</fullName>
    </submittedName>
</protein>
<dbReference type="HOGENOM" id="CLU_2603105_0_0_10"/>
<evidence type="ECO:0000259" key="1">
    <source>
        <dbReference type="Pfam" id="PF12728"/>
    </source>
</evidence>
<evidence type="ECO:0000313" key="3">
    <source>
        <dbReference type="Proteomes" id="UP000004407"/>
    </source>
</evidence>
<dbReference type="GeneID" id="78337733"/>
<dbReference type="AlphaFoldDB" id="G6B007"/>